<feature type="transmembrane region" description="Helical" evidence="1">
    <location>
        <begin position="24"/>
        <end position="49"/>
    </location>
</feature>
<dbReference type="Proteomes" id="UP000037178">
    <property type="component" value="Unassembled WGS sequence"/>
</dbReference>
<gene>
    <name evidence="2" type="ORF">AIOL_003707</name>
</gene>
<sequence>MALVFVWFATPFMPELDNEERGQLLFLSFLPLVNGLADFASIGLTRWSLRKGVQGMLPWSWVIDLAGAVVIFFGLGAVIILFIHMAQPGGVPLLSLEVLFAEIKGPATRGQYWWLLFMLFSTLIPTVLHGVVAATAFFTIYPKPWRLRITAWLRDAPEDAIAARGGRVTLALAFTLAFFVPVFLIVEAVRWWPGILNGTIWVFEGFACLIGAA</sequence>
<dbReference type="PATRIC" id="fig|1675527.3.peg.3882"/>
<keyword evidence="1" id="KW-0472">Membrane</keyword>
<evidence type="ECO:0000313" key="2">
    <source>
        <dbReference type="EMBL" id="KMW58728.1"/>
    </source>
</evidence>
<dbReference type="EMBL" id="LFTY01000002">
    <property type="protein sequence ID" value="KMW58728.1"/>
    <property type="molecule type" value="Genomic_DNA"/>
</dbReference>
<evidence type="ECO:0000256" key="1">
    <source>
        <dbReference type="SAM" id="Phobius"/>
    </source>
</evidence>
<comment type="caution">
    <text evidence="2">The sequence shown here is derived from an EMBL/GenBank/DDBJ whole genome shotgun (WGS) entry which is preliminary data.</text>
</comment>
<keyword evidence="1" id="KW-1133">Transmembrane helix</keyword>
<feature type="transmembrane region" description="Helical" evidence="1">
    <location>
        <begin position="161"/>
        <end position="185"/>
    </location>
</feature>
<organism evidence="2 3">
    <name type="scientific">Candidatus Rhodobacter oscarellae</name>
    <dbReference type="NCBI Taxonomy" id="1675527"/>
    <lineage>
        <taxon>Bacteria</taxon>
        <taxon>Pseudomonadati</taxon>
        <taxon>Pseudomonadota</taxon>
        <taxon>Alphaproteobacteria</taxon>
        <taxon>Rhodobacterales</taxon>
        <taxon>Rhodobacter group</taxon>
        <taxon>Rhodobacter</taxon>
    </lineage>
</organism>
<feature type="transmembrane region" description="Helical" evidence="1">
    <location>
        <begin position="61"/>
        <end position="86"/>
    </location>
</feature>
<dbReference type="AlphaFoldDB" id="A0A0J9GZ33"/>
<proteinExistence type="predicted"/>
<protein>
    <submittedName>
        <fullName evidence="2">Uncharacterized protein</fullName>
    </submittedName>
</protein>
<reference evidence="2 3" key="1">
    <citation type="submission" date="2015-06" db="EMBL/GenBank/DDBJ databases">
        <title>Draft genome sequence of an Alphaproteobacteria species associated to the Mediterranean sponge Oscarella lobularis.</title>
        <authorList>
            <person name="Jourda C."/>
            <person name="Santini S."/>
            <person name="Claverie J.-M."/>
        </authorList>
    </citation>
    <scope>NUCLEOTIDE SEQUENCE [LARGE SCALE GENOMIC DNA]</scope>
    <source>
        <strain evidence="2">IGS</strain>
    </source>
</reference>
<name>A0A0J9GZ33_9RHOB</name>
<keyword evidence="1" id="KW-0812">Transmembrane</keyword>
<dbReference type="OrthoDB" id="7830653at2"/>
<feature type="transmembrane region" description="Helical" evidence="1">
    <location>
        <begin position="112"/>
        <end position="140"/>
    </location>
</feature>
<evidence type="ECO:0000313" key="3">
    <source>
        <dbReference type="Proteomes" id="UP000037178"/>
    </source>
</evidence>
<keyword evidence="3" id="KW-1185">Reference proteome</keyword>
<accession>A0A0J9GZ33</accession>